<dbReference type="VEuPathDB" id="FungiDB:H310_02937"/>
<sequence>MESSCGHGRTDTSRVDAKMDIHMGFVAADETSSVVHHALYTSLIIIWREGRLRTAMAVGYPGADIVDGWRNFSGYDAYSCVRTVHCKLGMYSKTSSAVRCVGACFASLAMPPDASTPMTGYNSVRLIQWHSKLQSPRSSF</sequence>
<dbReference type="AlphaFoldDB" id="A0A024UKR2"/>
<dbReference type="RefSeq" id="XP_008864855.1">
    <property type="nucleotide sequence ID" value="XM_008866633.1"/>
</dbReference>
<gene>
    <name evidence="1" type="ORF">H310_02937</name>
</gene>
<dbReference type="EMBL" id="KI913955">
    <property type="protein sequence ID" value="ETW06780.1"/>
    <property type="molecule type" value="Genomic_DNA"/>
</dbReference>
<evidence type="ECO:0000313" key="1">
    <source>
        <dbReference type="EMBL" id="ETW06780.1"/>
    </source>
</evidence>
<reference evidence="1" key="1">
    <citation type="submission" date="2013-12" db="EMBL/GenBank/DDBJ databases">
        <title>The Genome Sequence of Aphanomyces invadans NJM9701.</title>
        <authorList>
            <consortium name="The Broad Institute Genomics Platform"/>
            <person name="Russ C."/>
            <person name="Tyler B."/>
            <person name="van West P."/>
            <person name="Dieguez-Uribeondo J."/>
            <person name="Young S.K."/>
            <person name="Zeng Q."/>
            <person name="Gargeya S."/>
            <person name="Fitzgerald M."/>
            <person name="Abouelleil A."/>
            <person name="Alvarado L."/>
            <person name="Chapman S.B."/>
            <person name="Gainer-Dewar J."/>
            <person name="Goldberg J."/>
            <person name="Griggs A."/>
            <person name="Gujja S."/>
            <person name="Hansen M."/>
            <person name="Howarth C."/>
            <person name="Imamovic A."/>
            <person name="Ireland A."/>
            <person name="Larimer J."/>
            <person name="McCowan C."/>
            <person name="Murphy C."/>
            <person name="Pearson M."/>
            <person name="Poon T.W."/>
            <person name="Priest M."/>
            <person name="Roberts A."/>
            <person name="Saif S."/>
            <person name="Shea T."/>
            <person name="Sykes S."/>
            <person name="Wortman J."/>
            <person name="Nusbaum C."/>
            <person name="Birren B."/>
        </authorList>
    </citation>
    <scope>NUCLEOTIDE SEQUENCE [LARGE SCALE GENOMIC DNA]</scope>
    <source>
        <strain evidence="1">NJM9701</strain>
    </source>
</reference>
<organism evidence="1">
    <name type="scientific">Aphanomyces invadans</name>
    <dbReference type="NCBI Taxonomy" id="157072"/>
    <lineage>
        <taxon>Eukaryota</taxon>
        <taxon>Sar</taxon>
        <taxon>Stramenopiles</taxon>
        <taxon>Oomycota</taxon>
        <taxon>Saprolegniomycetes</taxon>
        <taxon>Saprolegniales</taxon>
        <taxon>Verrucalvaceae</taxon>
        <taxon>Aphanomyces</taxon>
    </lineage>
</organism>
<name>A0A024UKR2_9STRA</name>
<protein>
    <submittedName>
        <fullName evidence="1">Uncharacterized protein</fullName>
    </submittedName>
</protein>
<accession>A0A024UKR2</accession>
<proteinExistence type="predicted"/>
<dbReference type="GeneID" id="20079987"/>